<dbReference type="Gene3D" id="1.10.10.60">
    <property type="entry name" value="Homeodomain-like"/>
    <property type="match status" value="1"/>
</dbReference>
<protein>
    <submittedName>
        <fullName evidence="9">Homeodomain-like superfamily protein</fullName>
    </submittedName>
</protein>
<dbReference type="SUPFAM" id="SSF46689">
    <property type="entry name" value="Homeodomain-like"/>
    <property type="match status" value="1"/>
</dbReference>
<name>A0A5A7QLW7_STRAF</name>
<dbReference type="InterPro" id="IPR025756">
    <property type="entry name" value="Myb_CC_LHEQLE"/>
</dbReference>
<dbReference type="InterPro" id="IPR046955">
    <property type="entry name" value="PHR1-like"/>
</dbReference>
<evidence type="ECO:0000256" key="1">
    <source>
        <dbReference type="ARBA" id="ARBA00004123"/>
    </source>
</evidence>
<evidence type="ECO:0000256" key="4">
    <source>
        <dbReference type="ARBA" id="ARBA00023054"/>
    </source>
</evidence>
<dbReference type="Proteomes" id="UP000325081">
    <property type="component" value="Unassembled WGS sequence"/>
</dbReference>
<dbReference type="PROSITE" id="PS51294">
    <property type="entry name" value="HTH_MYB"/>
    <property type="match status" value="1"/>
</dbReference>
<evidence type="ECO:0000256" key="7">
    <source>
        <dbReference type="SAM" id="MobiDB-lite"/>
    </source>
</evidence>
<dbReference type="InterPro" id="IPR009057">
    <property type="entry name" value="Homeodomain-like_sf"/>
</dbReference>
<dbReference type="InterPro" id="IPR006447">
    <property type="entry name" value="Myb_dom_plants"/>
</dbReference>
<keyword evidence="9" id="KW-0371">Homeobox</keyword>
<evidence type="ECO:0000256" key="2">
    <source>
        <dbReference type="ARBA" id="ARBA00006783"/>
    </source>
</evidence>
<proteinExistence type="inferred from homology"/>
<feature type="domain" description="HTH myb-type" evidence="8">
    <location>
        <begin position="237"/>
        <end position="297"/>
    </location>
</feature>
<accession>A0A5A7QLW7</accession>
<sequence>METKRALSIQRPGGRQLDNCGASGAQLPALPVFPTSLERDFPNYSQSQHVHLEKRLDSSFPSNNGVAGHIFSSSSRFSNDFLFSSAQQQESQSLFVTQSTDTGSSFLAPQCVDTGVHVSTALCQYNRENMNGSWSADTLSEFLEFPLTNTVPSSQLAEDLEKPNDWQDWADQLIGDNDALTSDWSQILADANAADPQVLCQTSKQSTSCVSMKPHMPPAEAQETCNAAVQSTPSSCSAGKQRMRWTPELHESFVEAVNKLGGSERATPKGVLKLMKHEGLTIYHVKSHLQKYRTARYKPDSTEESLERKATSIEELPSLDLKTGIEITEALRLQMEVQKRLHEQLEIQRNLQLRIEEQGRYLQMMFEKQQKSGIEIEGLKEISSADEKESTNEVVENAIREVEAPTSKRAKMHE</sequence>
<dbReference type="Pfam" id="PF14379">
    <property type="entry name" value="Myb_CC_LHEQLE"/>
    <property type="match status" value="1"/>
</dbReference>
<evidence type="ECO:0000313" key="10">
    <source>
        <dbReference type="Proteomes" id="UP000325081"/>
    </source>
</evidence>
<dbReference type="PANTHER" id="PTHR31499:SF80">
    <property type="entry name" value="HTH MYB-TYPE DOMAIN-CONTAINING PROTEIN"/>
    <property type="match status" value="1"/>
</dbReference>
<dbReference type="GO" id="GO:0003700">
    <property type="term" value="F:DNA-binding transcription factor activity"/>
    <property type="evidence" value="ECO:0007669"/>
    <property type="project" value="InterPro"/>
</dbReference>
<keyword evidence="9" id="KW-0238">DNA-binding</keyword>
<evidence type="ECO:0000256" key="3">
    <source>
        <dbReference type="ARBA" id="ARBA00023015"/>
    </source>
</evidence>
<keyword evidence="10" id="KW-1185">Reference proteome</keyword>
<dbReference type="PANTHER" id="PTHR31499">
    <property type="entry name" value="MYB FAMILY TRANSCRIPTION FACTOR PHL11"/>
    <property type="match status" value="1"/>
</dbReference>
<keyword evidence="6" id="KW-0539">Nucleus</keyword>
<dbReference type="GO" id="GO:0003677">
    <property type="term" value="F:DNA binding"/>
    <property type="evidence" value="ECO:0007669"/>
    <property type="project" value="UniProtKB-KW"/>
</dbReference>
<dbReference type="OrthoDB" id="551907at2759"/>
<evidence type="ECO:0000256" key="5">
    <source>
        <dbReference type="ARBA" id="ARBA00023163"/>
    </source>
</evidence>
<dbReference type="GO" id="GO:0005634">
    <property type="term" value="C:nucleus"/>
    <property type="evidence" value="ECO:0007669"/>
    <property type="project" value="UniProtKB-SubCell"/>
</dbReference>
<comment type="similarity">
    <text evidence="2">Belongs to the MYB-CC family.</text>
</comment>
<feature type="region of interest" description="Disordered" evidence="7">
    <location>
        <begin position="383"/>
        <end position="414"/>
    </location>
</feature>
<dbReference type="AlphaFoldDB" id="A0A5A7QLW7"/>
<dbReference type="Pfam" id="PF00249">
    <property type="entry name" value="Myb_DNA-binding"/>
    <property type="match status" value="1"/>
</dbReference>
<dbReference type="NCBIfam" id="TIGR01557">
    <property type="entry name" value="myb_SHAQKYF"/>
    <property type="match status" value="1"/>
</dbReference>
<keyword evidence="3" id="KW-0805">Transcription regulation</keyword>
<keyword evidence="4" id="KW-0175">Coiled coil</keyword>
<dbReference type="InterPro" id="IPR001005">
    <property type="entry name" value="SANT/Myb"/>
</dbReference>
<evidence type="ECO:0000313" key="9">
    <source>
        <dbReference type="EMBL" id="GER46100.1"/>
    </source>
</evidence>
<reference evidence="10" key="1">
    <citation type="journal article" date="2019" name="Curr. Biol.">
        <title>Genome Sequence of Striga asiatica Provides Insight into the Evolution of Plant Parasitism.</title>
        <authorList>
            <person name="Yoshida S."/>
            <person name="Kim S."/>
            <person name="Wafula E.K."/>
            <person name="Tanskanen J."/>
            <person name="Kim Y.M."/>
            <person name="Honaas L."/>
            <person name="Yang Z."/>
            <person name="Spallek T."/>
            <person name="Conn C.E."/>
            <person name="Ichihashi Y."/>
            <person name="Cheong K."/>
            <person name="Cui S."/>
            <person name="Der J.P."/>
            <person name="Gundlach H."/>
            <person name="Jiao Y."/>
            <person name="Hori C."/>
            <person name="Ishida J.K."/>
            <person name="Kasahara H."/>
            <person name="Kiba T."/>
            <person name="Kim M.S."/>
            <person name="Koo N."/>
            <person name="Laohavisit A."/>
            <person name="Lee Y.H."/>
            <person name="Lumba S."/>
            <person name="McCourt P."/>
            <person name="Mortimer J.C."/>
            <person name="Mutuku J.M."/>
            <person name="Nomura T."/>
            <person name="Sasaki-Sekimoto Y."/>
            <person name="Seto Y."/>
            <person name="Wang Y."/>
            <person name="Wakatake T."/>
            <person name="Sakakibara H."/>
            <person name="Demura T."/>
            <person name="Yamaguchi S."/>
            <person name="Yoneyama K."/>
            <person name="Manabe R.I."/>
            <person name="Nelson D.C."/>
            <person name="Schulman A.H."/>
            <person name="Timko M.P."/>
            <person name="dePamphilis C.W."/>
            <person name="Choi D."/>
            <person name="Shirasu K."/>
        </authorList>
    </citation>
    <scope>NUCLEOTIDE SEQUENCE [LARGE SCALE GENOMIC DNA]</scope>
    <source>
        <strain evidence="10">cv. UVA1</strain>
    </source>
</reference>
<comment type="caution">
    <text evidence="9">The sequence shown here is derived from an EMBL/GenBank/DDBJ whole genome shotgun (WGS) entry which is preliminary data.</text>
</comment>
<gene>
    <name evidence="9" type="ORF">STAS_23088</name>
</gene>
<organism evidence="9 10">
    <name type="scientific">Striga asiatica</name>
    <name type="common">Asiatic witchweed</name>
    <name type="synonym">Buchnera asiatica</name>
    <dbReference type="NCBI Taxonomy" id="4170"/>
    <lineage>
        <taxon>Eukaryota</taxon>
        <taxon>Viridiplantae</taxon>
        <taxon>Streptophyta</taxon>
        <taxon>Embryophyta</taxon>
        <taxon>Tracheophyta</taxon>
        <taxon>Spermatophyta</taxon>
        <taxon>Magnoliopsida</taxon>
        <taxon>eudicotyledons</taxon>
        <taxon>Gunneridae</taxon>
        <taxon>Pentapetalae</taxon>
        <taxon>asterids</taxon>
        <taxon>lamiids</taxon>
        <taxon>Lamiales</taxon>
        <taxon>Orobanchaceae</taxon>
        <taxon>Buchnereae</taxon>
        <taxon>Striga</taxon>
    </lineage>
</organism>
<dbReference type="InterPro" id="IPR017930">
    <property type="entry name" value="Myb_dom"/>
</dbReference>
<dbReference type="EMBL" id="BKCP01007404">
    <property type="protein sequence ID" value="GER46100.1"/>
    <property type="molecule type" value="Genomic_DNA"/>
</dbReference>
<comment type="subcellular location">
    <subcellularLocation>
        <location evidence="1">Nucleus</location>
    </subcellularLocation>
</comment>
<keyword evidence="5" id="KW-0804">Transcription</keyword>
<evidence type="ECO:0000256" key="6">
    <source>
        <dbReference type="ARBA" id="ARBA00023242"/>
    </source>
</evidence>
<evidence type="ECO:0000259" key="8">
    <source>
        <dbReference type="PROSITE" id="PS51294"/>
    </source>
</evidence>
<dbReference type="FunFam" id="1.10.10.60:FF:000002">
    <property type="entry name" value="Myb family transcription factor"/>
    <property type="match status" value="1"/>
</dbReference>